<dbReference type="Gene3D" id="3.40.50.1110">
    <property type="entry name" value="SGNH hydrolase"/>
    <property type="match status" value="1"/>
</dbReference>
<evidence type="ECO:0000313" key="5">
    <source>
        <dbReference type="EMBL" id="KAL2503004.1"/>
    </source>
</evidence>
<keyword evidence="6" id="KW-1185">Reference proteome</keyword>
<sequence>MESVLENDLFSSSVRWKLLAQGYVKIHFDCARFDNIAASGIGIIIVRKSLWRFFGSVVQIINWQRGTKLYQLNSKSSRIEKRNVRKSLAHSWSEPYGSTFPGKPAGRFSDGRILTDYLAKFLGLKSPIAYTWMNLGKQKWLYGMNFAYGGSGVFNTFGDLLPNMSTQIDFFEKLINDSVYTKWDLQSSAVHVSLAGNDYSAYLANGGAFQGMASFISKVINQLAVNLKRLRGLGASKIVVTSLQPLGCLPRSTITSSFQQCNETENIAVIYHNFLLKKAVAKLNNETGNSTFFIVDLYSSFTNVIEHKRDYLGNLKFETPLKPCCMGISDGYFCGDVDDKGAKMYNLCNDPKSAFFWDGAHPTEAGWHAVFTTLKSSFDQIFKHQ</sequence>
<comment type="similarity">
    <text evidence="1">Belongs to the 'GDSL' lipolytic enzyme family.</text>
</comment>
<dbReference type="GO" id="GO:0016042">
    <property type="term" value="P:lipid catabolic process"/>
    <property type="evidence" value="ECO:0007669"/>
    <property type="project" value="UniProtKB-KW"/>
</dbReference>
<evidence type="ECO:0000256" key="1">
    <source>
        <dbReference type="ARBA" id="ARBA00008668"/>
    </source>
</evidence>
<dbReference type="GO" id="GO:0016787">
    <property type="term" value="F:hydrolase activity"/>
    <property type="evidence" value="ECO:0007669"/>
    <property type="project" value="UniProtKB-KW"/>
</dbReference>
<keyword evidence="2" id="KW-0378">Hydrolase</keyword>
<comment type="caution">
    <text evidence="5">The sequence shown here is derived from an EMBL/GenBank/DDBJ whole genome shotgun (WGS) entry which is preliminary data.</text>
</comment>
<keyword evidence="4" id="KW-0443">Lipid metabolism</keyword>
<evidence type="ECO:0000313" key="6">
    <source>
        <dbReference type="Proteomes" id="UP001604277"/>
    </source>
</evidence>
<organism evidence="5 6">
    <name type="scientific">Forsythia ovata</name>
    <dbReference type="NCBI Taxonomy" id="205694"/>
    <lineage>
        <taxon>Eukaryota</taxon>
        <taxon>Viridiplantae</taxon>
        <taxon>Streptophyta</taxon>
        <taxon>Embryophyta</taxon>
        <taxon>Tracheophyta</taxon>
        <taxon>Spermatophyta</taxon>
        <taxon>Magnoliopsida</taxon>
        <taxon>eudicotyledons</taxon>
        <taxon>Gunneridae</taxon>
        <taxon>Pentapetalae</taxon>
        <taxon>asterids</taxon>
        <taxon>lamiids</taxon>
        <taxon>Lamiales</taxon>
        <taxon>Oleaceae</taxon>
        <taxon>Forsythieae</taxon>
        <taxon>Forsythia</taxon>
    </lineage>
</organism>
<dbReference type="Pfam" id="PF00657">
    <property type="entry name" value="Lipase_GDSL"/>
    <property type="match status" value="1"/>
</dbReference>
<protein>
    <submittedName>
        <fullName evidence="5">GDSL esterase/lipase</fullName>
    </submittedName>
</protein>
<name>A0ABD1ST67_9LAMI</name>
<accession>A0ABD1ST67</accession>
<dbReference type="EMBL" id="JBFOLJ010000010">
    <property type="protein sequence ID" value="KAL2503004.1"/>
    <property type="molecule type" value="Genomic_DNA"/>
</dbReference>
<evidence type="ECO:0000256" key="2">
    <source>
        <dbReference type="ARBA" id="ARBA00022801"/>
    </source>
</evidence>
<dbReference type="PANTHER" id="PTHR46020">
    <property type="entry name" value="OSJNBB0059K02.9 PROTEIN"/>
    <property type="match status" value="1"/>
</dbReference>
<evidence type="ECO:0000256" key="4">
    <source>
        <dbReference type="ARBA" id="ARBA00023098"/>
    </source>
</evidence>
<dbReference type="SUPFAM" id="SSF52266">
    <property type="entry name" value="SGNH hydrolase"/>
    <property type="match status" value="1"/>
</dbReference>
<keyword evidence="3" id="KW-0442">Lipid degradation</keyword>
<dbReference type="InterPro" id="IPR036514">
    <property type="entry name" value="SGNH_hydro_sf"/>
</dbReference>
<dbReference type="Proteomes" id="UP001604277">
    <property type="component" value="Unassembled WGS sequence"/>
</dbReference>
<evidence type="ECO:0000256" key="3">
    <source>
        <dbReference type="ARBA" id="ARBA00022963"/>
    </source>
</evidence>
<dbReference type="PANTHER" id="PTHR46020:SF32">
    <property type="entry name" value="GDSL ESTERASE_LIPASE"/>
    <property type="match status" value="1"/>
</dbReference>
<proteinExistence type="inferred from homology"/>
<dbReference type="AlphaFoldDB" id="A0ABD1ST67"/>
<dbReference type="InterPro" id="IPR001087">
    <property type="entry name" value="GDSL"/>
</dbReference>
<gene>
    <name evidence="5" type="ORF">Fot_36852</name>
</gene>
<reference evidence="6" key="1">
    <citation type="submission" date="2024-07" db="EMBL/GenBank/DDBJ databases">
        <title>Two chromosome-level genome assemblies of Korean endemic species Abeliophyllum distichum and Forsythia ovata (Oleaceae).</title>
        <authorList>
            <person name="Jang H."/>
        </authorList>
    </citation>
    <scope>NUCLEOTIDE SEQUENCE [LARGE SCALE GENOMIC DNA]</scope>
</reference>